<proteinExistence type="predicted"/>
<comment type="caution">
    <text evidence="2">The sequence shown here is derived from an EMBL/GenBank/DDBJ whole genome shotgun (WGS) entry which is preliminary data.</text>
</comment>
<sequence length="161" mass="17252">MDWRFPAVLVLALVVSMLMSVVQMRAYMRQVNEIAKANAGKNLNLVSGRGKGAFRGAIVVLLVDPTTLEVVEARALVGFSVFGRLKPAPDLEGPLKTVFDRAAARHKHLGTAVRQAISMLPHQVRAQVPLPPAKGKAKRGQPTAIKGAAPKQFAGLSRVSN</sequence>
<dbReference type="Pfam" id="PF06923">
    <property type="entry name" value="GutM"/>
    <property type="match status" value="1"/>
</dbReference>
<evidence type="ECO:0000313" key="2">
    <source>
        <dbReference type="EMBL" id="KAB1638957.1"/>
    </source>
</evidence>
<protein>
    <submittedName>
        <fullName evidence="2">Transcriptional regulator</fullName>
    </submittedName>
</protein>
<keyword evidence="3" id="KW-1185">Reference proteome</keyword>
<feature type="region of interest" description="Disordered" evidence="1">
    <location>
        <begin position="130"/>
        <end position="161"/>
    </location>
</feature>
<accession>A0A7J5B4E2</accession>
<dbReference type="Proteomes" id="UP000490386">
    <property type="component" value="Unassembled WGS sequence"/>
</dbReference>
<gene>
    <name evidence="2" type="ORF">F8O03_00955</name>
</gene>
<organism evidence="2 3">
    <name type="scientific">Pseudoclavibacter terrae</name>
    <dbReference type="NCBI Taxonomy" id="1530195"/>
    <lineage>
        <taxon>Bacteria</taxon>
        <taxon>Bacillati</taxon>
        <taxon>Actinomycetota</taxon>
        <taxon>Actinomycetes</taxon>
        <taxon>Micrococcales</taxon>
        <taxon>Microbacteriaceae</taxon>
        <taxon>Pseudoclavibacter</taxon>
    </lineage>
</organism>
<name>A0A7J5B4E2_9MICO</name>
<dbReference type="AlphaFoldDB" id="A0A7J5B4E2"/>
<dbReference type="InterPro" id="IPR009693">
    <property type="entry name" value="Glucitol_operon_activator"/>
</dbReference>
<reference evidence="2 3" key="1">
    <citation type="submission" date="2019-09" db="EMBL/GenBank/DDBJ databases">
        <title>Phylogeny of genus Pseudoclavibacter and closely related genus.</title>
        <authorList>
            <person name="Li Y."/>
        </authorList>
    </citation>
    <scope>NUCLEOTIDE SEQUENCE [LARGE SCALE GENOMIC DNA]</scope>
    <source>
        <strain evidence="2 3">THG-MD12</strain>
    </source>
</reference>
<dbReference type="RefSeq" id="WP_151421999.1">
    <property type="nucleotide sequence ID" value="NZ_WBJX01000001.1"/>
</dbReference>
<dbReference type="OrthoDB" id="158741at2"/>
<evidence type="ECO:0000313" key="3">
    <source>
        <dbReference type="Proteomes" id="UP000490386"/>
    </source>
</evidence>
<dbReference type="EMBL" id="WBJX01000001">
    <property type="protein sequence ID" value="KAB1638957.1"/>
    <property type="molecule type" value="Genomic_DNA"/>
</dbReference>
<evidence type="ECO:0000256" key="1">
    <source>
        <dbReference type="SAM" id="MobiDB-lite"/>
    </source>
</evidence>